<reference evidence="2" key="1">
    <citation type="submission" date="2016-05" db="EMBL/GenBank/DDBJ databases">
        <authorList>
            <person name="Naeem Raeece"/>
        </authorList>
    </citation>
    <scope>NUCLEOTIDE SEQUENCE [LARGE SCALE GENOMIC DNA]</scope>
</reference>
<gene>
    <name evidence="1" type="ORF">POVCU2_0026720</name>
</gene>
<dbReference type="EMBL" id="FLQU01000366">
    <property type="protein sequence ID" value="SBS84562.1"/>
    <property type="molecule type" value="Genomic_DNA"/>
</dbReference>
<evidence type="ECO:0000313" key="1">
    <source>
        <dbReference type="EMBL" id="SBS84562.1"/>
    </source>
</evidence>
<sequence length="356" mass="41204">MNSVLFKNKNLYSEWDETDKIINKNIVFKEKNEAIIPLENKRIVLPHCYRRCIIKNTFSDILSPIDVQFSNNILNTNFKNTNKVFSLRNKKITYQKSVNTKDSKDENDETVIYESPMEPFVNINFENNIMGKTMKNECFETKIYDTYANLENTNERSVNENLKYIDYAIGNVMKYTHLKSFQVENVPKSKNSLVITNNTYTNKAQMVSCSGVISVQFIKRTVNSEIKYENKEQLKNNKCILIEDDNIINQIKTFGNYNTKLNKKLVKNSVSFNNNESALKKKQTLSLAGSHKKALARNSKQNNTMGNRSGQHLNVFDDVNPLNNKKIKKRGKKNIGTCFFSLNNFSCQFLMSCDKT</sequence>
<dbReference type="VEuPathDB" id="PlasmoDB:PocGH01_10030900"/>
<name>A0A1A8W094_PLAOA</name>
<evidence type="ECO:0000313" key="2">
    <source>
        <dbReference type="Proteomes" id="UP000078560"/>
    </source>
</evidence>
<organism evidence="1 2">
    <name type="scientific">Plasmodium ovale curtisi</name>
    <dbReference type="NCBI Taxonomy" id="864141"/>
    <lineage>
        <taxon>Eukaryota</taxon>
        <taxon>Sar</taxon>
        <taxon>Alveolata</taxon>
        <taxon>Apicomplexa</taxon>
        <taxon>Aconoidasida</taxon>
        <taxon>Haemosporida</taxon>
        <taxon>Plasmodiidae</taxon>
        <taxon>Plasmodium</taxon>
        <taxon>Plasmodium (Plasmodium)</taxon>
    </lineage>
</organism>
<proteinExistence type="predicted"/>
<dbReference type="AlphaFoldDB" id="A0A1A8W094"/>
<dbReference type="Proteomes" id="UP000078560">
    <property type="component" value="Unassembled WGS sequence"/>
</dbReference>
<protein>
    <submittedName>
        <fullName evidence="1">Uncharacterized protein</fullName>
    </submittedName>
</protein>
<accession>A0A1A8W094</accession>